<keyword evidence="3" id="KW-0547">Nucleotide-binding</keyword>
<dbReference type="InterPro" id="IPR050153">
    <property type="entry name" value="Metal_Ion_Import_ABC"/>
</dbReference>
<evidence type="ECO:0000256" key="4">
    <source>
        <dbReference type="ARBA" id="ARBA00022840"/>
    </source>
</evidence>
<dbReference type="InterPro" id="IPR003593">
    <property type="entry name" value="AAA+_ATPase"/>
</dbReference>
<evidence type="ECO:0000256" key="1">
    <source>
        <dbReference type="ARBA" id="ARBA00005417"/>
    </source>
</evidence>
<sequence>MTQVVFEINNISYEYRDRMEHTTALKDINLTIHKGDFVAIVGPNGSGKSTLLKLILGIKKLQTGEILIDGKKPKDSTFSEKIGYVSQKAASFAKGFPATVEEVVLAGLTKKRGLFSRYKKEDYIRLDDVLKLLDIEDLRNKNISLLSGGQTQRVFIARALINNPEILVLDEPTEGIDARNIRSFYEVLTKLKKAGTTILLVTHDIGVVIDQADEVACLNEFLHFHGSNKEFRNLNEADLSKVYGYPLQLVSHDHNRDYCEVSHHD</sequence>
<evidence type="ECO:0000256" key="2">
    <source>
        <dbReference type="ARBA" id="ARBA00022448"/>
    </source>
</evidence>
<dbReference type="CDD" id="cd03235">
    <property type="entry name" value="ABC_Metallic_Cations"/>
    <property type="match status" value="1"/>
</dbReference>
<evidence type="ECO:0000313" key="7">
    <source>
        <dbReference type="Proteomes" id="UP000588186"/>
    </source>
</evidence>
<dbReference type="SUPFAM" id="SSF52540">
    <property type="entry name" value="P-loop containing nucleoside triphosphate hydrolases"/>
    <property type="match status" value="1"/>
</dbReference>
<accession>A0A6V7REM9</accession>
<evidence type="ECO:0000259" key="5">
    <source>
        <dbReference type="PROSITE" id="PS50893"/>
    </source>
</evidence>
<dbReference type="InterPro" id="IPR027417">
    <property type="entry name" value="P-loop_NTPase"/>
</dbReference>
<evidence type="ECO:0000256" key="3">
    <source>
        <dbReference type="ARBA" id="ARBA00022741"/>
    </source>
</evidence>
<comment type="similarity">
    <text evidence="1">Belongs to the ABC transporter superfamily.</text>
</comment>
<dbReference type="EMBL" id="CAJEWB010000010">
    <property type="protein sequence ID" value="CAD2076036.1"/>
    <property type="molecule type" value="Genomic_DNA"/>
</dbReference>
<comment type="caution">
    <text evidence="6">The sequence shown here is derived from an EMBL/GenBank/DDBJ whole genome shotgun (WGS) entry which is preliminary data.</text>
</comment>
<keyword evidence="4 6" id="KW-0067">ATP-binding</keyword>
<feature type="domain" description="ABC transporter" evidence="5">
    <location>
        <begin position="6"/>
        <end position="244"/>
    </location>
</feature>
<name>A0A6V7REM9_9BACL</name>
<dbReference type="GO" id="GO:0016887">
    <property type="term" value="F:ATP hydrolysis activity"/>
    <property type="evidence" value="ECO:0007669"/>
    <property type="project" value="InterPro"/>
</dbReference>
<evidence type="ECO:0000313" key="6">
    <source>
        <dbReference type="EMBL" id="CAD2076036.1"/>
    </source>
</evidence>
<reference evidence="6 7" key="1">
    <citation type="submission" date="2020-07" db="EMBL/GenBank/DDBJ databases">
        <authorList>
            <person name="Criscuolo A."/>
        </authorList>
    </citation>
    <scope>NUCLEOTIDE SEQUENCE [LARGE SCALE GENOMIC DNA]</scope>
    <source>
        <strain evidence="6">CIP107946</strain>
    </source>
</reference>
<dbReference type="Proteomes" id="UP000588186">
    <property type="component" value="Unassembled WGS sequence"/>
</dbReference>
<keyword evidence="7" id="KW-1185">Reference proteome</keyword>
<organism evidence="6 7">
    <name type="scientific">Phocicoccus pinnipedialis</name>
    <dbReference type="NCBI Taxonomy" id="110845"/>
    <lineage>
        <taxon>Bacteria</taxon>
        <taxon>Bacillati</taxon>
        <taxon>Bacillota</taxon>
        <taxon>Bacilli</taxon>
        <taxon>Bacillales</taxon>
        <taxon>Salinicoccaceae</taxon>
        <taxon>Phocicoccus</taxon>
    </lineage>
</organism>
<gene>
    <name evidence="6" type="primary">znuC</name>
    <name evidence="6" type="ORF">JEOPIN946_01155</name>
</gene>
<dbReference type="Pfam" id="PF00005">
    <property type="entry name" value="ABC_tran"/>
    <property type="match status" value="1"/>
</dbReference>
<dbReference type="PROSITE" id="PS50893">
    <property type="entry name" value="ABC_TRANSPORTER_2"/>
    <property type="match status" value="1"/>
</dbReference>
<dbReference type="Gene3D" id="3.40.50.300">
    <property type="entry name" value="P-loop containing nucleotide triphosphate hydrolases"/>
    <property type="match status" value="1"/>
</dbReference>
<dbReference type="InterPro" id="IPR003439">
    <property type="entry name" value="ABC_transporter-like_ATP-bd"/>
</dbReference>
<keyword evidence="2" id="KW-0813">Transport</keyword>
<proteinExistence type="inferred from homology"/>
<dbReference type="RefSeq" id="WP_186077675.1">
    <property type="nucleotide sequence ID" value="NZ_CAJEWB010000010.1"/>
</dbReference>
<dbReference type="AlphaFoldDB" id="A0A6V7REM9"/>
<dbReference type="PANTHER" id="PTHR42734:SF17">
    <property type="entry name" value="METAL TRANSPORT SYSTEM ATP-BINDING PROTEIN TM_0124-RELATED"/>
    <property type="match status" value="1"/>
</dbReference>
<dbReference type="FunFam" id="3.40.50.300:FF:000134">
    <property type="entry name" value="Iron-enterobactin ABC transporter ATP-binding protein"/>
    <property type="match status" value="1"/>
</dbReference>
<dbReference type="PANTHER" id="PTHR42734">
    <property type="entry name" value="METAL TRANSPORT SYSTEM ATP-BINDING PROTEIN TM_0124-RELATED"/>
    <property type="match status" value="1"/>
</dbReference>
<dbReference type="SMART" id="SM00382">
    <property type="entry name" value="AAA"/>
    <property type="match status" value="1"/>
</dbReference>
<dbReference type="GO" id="GO:0005524">
    <property type="term" value="F:ATP binding"/>
    <property type="evidence" value="ECO:0007669"/>
    <property type="project" value="UniProtKB-KW"/>
</dbReference>
<protein>
    <submittedName>
        <fullName evidence="6">High-affinity zinc uptake system ATP-binding protein ZnuC</fullName>
    </submittedName>
</protein>